<sequence>MPVVRLLLARYTYTYASPVAQRVSGRPIVGGKSAQHQRKLSTVRAIPSGYEKHLARTCWWWVCGECGLALRRRPHLDAAHEAPTRRQCQGPFVQVLLEVIVCAVSSSSELELDRPPARPPCCQPHVGLELSDCWSRGLGKGVRVCVIRSPNHWQTGP</sequence>
<proteinExistence type="predicted"/>
<reference evidence="1 2" key="1">
    <citation type="journal article" date="2015" name="Biotechnol. Biofuels">
        <title>Enhanced degradation of softwood versus hardwood by the white-rot fungus Pycnoporus coccineus.</title>
        <authorList>
            <person name="Couturier M."/>
            <person name="Navarro D."/>
            <person name="Chevret D."/>
            <person name="Henrissat B."/>
            <person name="Piumi F."/>
            <person name="Ruiz-Duenas F.J."/>
            <person name="Martinez A.T."/>
            <person name="Grigoriev I.V."/>
            <person name="Riley R."/>
            <person name="Lipzen A."/>
            <person name="Berrin J.G."/>
            <person name="Master E.R."/>
            <person name="Rosso M.N."/>
        </authorList>
    </citation>
    <scope>NUCLEOTIDE SEQUENCE [LARGE SCALE GENOMIC DNA]</scope>
    <source>
        <strain evidence="1 2">BRFM310</strain>
    </source>
</reference>
<organism evidence="1 2">
    <name type="scientific">Trametes coccinea (strain BRFM310)</name>
    <name type="common">Pycnoporus coccineus</name>
    <dbReference type="NCBI Taxonomy" id="1353009"/>
    <lineage>
        <taxon>Eukaryota</taxon>
        <taxon>Fungi</taxon>
        <taxon>Dikarya</taxon>
        <taxon>Basidiomycota</taxon>
        <taxon>Agaricomycotina</taxon>
        <taxon>Agaricomycetes</taxon>
        <taxon>Polyporales</taxon>
        <taxon>Polyporaceae</taxon>
        <taxon>Trametes</taxon>
    </lineage>
</organism>
<accession>A0A1Y2IKH4</accession>
<evidence type="ECO:0000313" key="2">
    <source>
        <dbReference type="Proteomes" id="UP000193067"/>
    </source>
</evidence>
<dbReference type="EMBL" id="KZ084116">
    <property type="protein sequence ID" value="OSD00711.1"/>
    <property type="molecule type" value="Genomic_DNA"/>
</dbReference>
<name>A0A1Y2IKH4_TRAC3</name>
<protein>
    <submittedName>
        <fullName evidence="1">Uncharacterized protein</fullName>
    </submittedName>
</protein>
<dbReference type="Proteomes" id="UP000193067">
    <property type="component" value="Unassembled WGS sequence"/>
</dbReference>
<evidence type="ECO:0000313" key="1">
    <source>
        <dbReference type="EMBL" id="OSD00711.1"/>
    </source>
</evidence>
<gene>
    <name evidence="1" type="ORF">PYCCODRAFT_656166</name>
</gene>
<keyword evidence="2" id="KW-1185">Reference proteome</keyword>
<dbReference type="AlphaFoldDB" id="A0A1Y2IKH4"/>